<dbReference type="Pfam" id="PF13516">
    <property type="entry name" value="LRR_6"/>
    <property type="match status" value="2"/>
</dbReference>
<reference evidence="4" key="2">
    <citation type="submission" date="2020-10" db="UniProtKB">
        <authorList>
            <consortium name="WormBaseParasite"/>
        </authorList>
    </citation>
    <scope>IDENTIFICATION</scope>
</reference>
<protein>
    <submittedName>
        <fullName evidence="4">Leucine-rich repeat-containing protein 51</fullName>
    </submittedName>
</protein>
<dbReference type="InterPro" id="IPR032675">
    <property type="entry name" value="LRR_dom_sf"/>
</dbReference>
<reference evidence="3" key="1">
    <citation type="journal article" date="2013" name="Genetics">
        <title>The draft genome and transcriptome of Panagrellus redivivus are shaped by the harsh demands of a free-living lifestyle.</title>
        <authorList>
            <person name="Srinivasan J."/>
            <person name="Dillman A.R."/>
            <person name="Macchietto M.G."/>
            <person name="Heikkinen L."/>
            <person name="Lakso M."/>
            <person name="Fracchia K.M."/>
            <person name="Antoshechkin I."/>
            <person name="Mortazavi A."/>
            <person name="Wong G."/>
            <person name="Sternberg P.W."/>
        </authorList>
    </citation>
    <scope>NUCLEOTIDE SEQUENCE [LARGE SCALE GENOMIC DNA]</scope>
    <source>
        <strain evidence="3">MT8872</strain>
    </source>
</reference>
<sequence length="148" mass="16575">MSRSSTPNLRRTPPPVWNSSPTHAIEVVDAHVDVAGKELNAITAKQLNAVAESVLSMDASRNHFATLDFLKHLPRIFVLNASYNRLRRIFSIVYAKATLTHVDLSHNAIGTVEHFLSQMVHLRVLNLSFNQLMVGQEANYGSPMCHWC</sequence>
<dbReference type="Gene3D" id="3.80.10.10">
    <property type="entry name" value="Ribonuclease Inhibitor"/>
    <property type="match status" value="1"/>
</dbReference>
<keyword evidence="1" id="KW-0433">Leucine-rich repeat</keyword>
<dbReference type="GO" id="GO:0005737">
    <property type="term" value="C:cytoplasm"/>
    <property type="evidence" value="ECO:0007669"/>
    <property type="project" value="TreeGrafter"/>
</dbReference>
<organism evidence="3 4">
    <name type="scientific">Panagrellus redivivus</name>
    <name type="common">Microworm</name>
    <dbReference type="NCBI Taxonomy" id="6233"/>
    <lineage>
        <taxon>Eukaryota</taxon>
        <taxon>Metazoa</taxon>
        <taxon>Ecdysozoa</taxon>
        <taxon>Nematoda</taxon>
        <taxon>Chromadorea</taxon>
        <taxon>Rhabditida</taxon>
        <taxon>Tylenchina</taxon>
        <taxon>Panagrolaimomorpha</taxon>
        <taxon>Panagrolaimoidea</taxon>
        <taxon>Panagrolaimidae</taxon>
        <taxon>Panagrellus</taxon>
    </lineage>
</organism>
<dbReference type="AlphaFoldDB" id="A0A7E4UXH8"/>
<dbReference type="WBParaSite" id="Pan_g13988.t1">
    <property type="protein sequence ID" value="Pan_g13988.t1"/>
    <property type="gene ID" value="Pan_g13988"/>
</dbReference>
<accession>A0A7E4UXH8</accession>
<proteinExistence type="predicted"/>
<dbReference type="SUPFAM" id="SSF52075">
    <property type="entry name" value="Outer arm dynein light chain 1"/>
    <property type="match status" value="1"/>
</dbReference>
<dbReference type="Proteomes" id="UP000492821">
    <property type="component" value="Unassembled WGS sequence"/>
</dbReference>
<keyword evidence="3" id="KW-1185">Reference proteome</keyword>
<dbReference type="PANTHER" id="PTHR15454:SF56">
    <property type="entry name" value="PROTEIN PHOSPHATASE 1 REGULATORY SUBUNIT 7-RELATED"/>
    <property type="match status" value="1"/>
</dbReference>
<evidence type="ECO:0000313" key="4">
    <source>
        <dbReference type="WBParaSite" id="Pan_g13988.t1"/>
    </source>
</evidence>
<keyword evidence="2" id="KW-0677">Repeat</keyword>
<name>A0A7E4UXH8_PANRE</name>
<evidence type="ECO:0000256" key="1">
    <source>
        <dbReference type="ARBA" id="ARBA00022614"/>
    </source>
</evidence>
<evidence type="ECO:0000256" key="2">
    <source>
        <dbReference type="ARBA" id="ARBA00022737"/>
    </source>
</evidence>
<dbReference type="PANTHER" id="PTHR15454">
    <property type="entry name" value="NISCHARIN RELATED"/>
    <property type="match status" value="1"/>
</dbReference>
<evidence type="ECO:0000313" key="3">
    <source>
        <dbReference type="Proteomes" id="UP000492821"/>
    </source>
</evidence>
<dbReference type="InterPro" id="IPR001611">
    <property type="entry name" value="Leu-rich_rpt"/>
</dbReference>